<keyword evidence="3" id="KW-0576">Peroxisome</keyword>
<evidence type="ECO:0000313" key="6">
    <source>
        <dbReference type="Proteomes" id="UP001175228"/>
    </source>
</evidence>
<dbReference type="AlphaFoldDB" id="A0AA39URU5"/>
<gene>
    <name evidence="5" type="ORF">EDD18DRAFT_1149213</name>
</gene>
<dbReference type="GO" id="GO:0005778">
    <property type="term" value="C:peroxisomal membrane"/>
    <property type="evidence" value="ECO:0007669"/>
    <property type="project" value="UniProtKB-SubCell"/>
</dbReference>
<evidence type="ECO:0000256" key="1">
    <source>
        <dbReference type="ARBA" id="ARBA00022593"/>
    </source>
</evidence>
<evidence type="ECO:0000256" key="2">
    <source>
        <dbReference type="ARBA" id="ARBA00023136"/>
    </source>
</evidence>
<evidence type="ECO:0000256" key="4">
    <source>
        <dbReference type="ARBA" id="ARBA00046271"/>
    </source>
</evidence>
<protein>
    <submittedName>
        <fullName evidence="5">Uncharacterized protein</fullName>
    </submittedName>
</protein>
<dbReference type="Pfam" id="PF05648">
    <property type="entry name" value="PEX11"/>
    <property type="match status" value="1"/>
</dbReference>
<dbReference type="EMBL" id="JAUEPU010000008">
    <property type="protein sequence ID" value="KAK0500263.1"/>
    <property type="molecule type" value="Genomic_DNA"/>
</dbReference>
<evidence type="ECO:0000313" key="5">
    <source>
        <dbReference type="EMBL" id="KAK0500263.1"/>
    </source>
</evidence>
<dbReference type="InterPro" id="IPR008733">
    <property type="entry name" value="PEX11"/>
</dbReference>
<proteinExistence type="predicted"/>
<organism evidence="5 6">
    <name type="scientific">Armillaria luteobubalina</name>
    <dbReference type="NCBI Taxonomy" id="153913"/>
    <lineage>
        <taxon>Eukaryota</taxon>
        <taxon>Fungi</taxon>
        <taxon>Dikarya</taxon>
        <taxon>Basidiomycota</taxon>
        <taxon>Agaricomycotina</taxon>
        <taxon>Agaricomycetes</taxon>
        <taxon>Agaricomycetidae</taxon>
        <taxon>Agaricales</taxon>
        <taxon>Marasmiineae</taxon>
        <taxon>Physalacriaceae</taxon>
        <taxon>Armillaria</taxon>
    </lineage>
</organism>
<keyword evidence="6" id="KW-1185">Reference proteome</keyword>
<name>A0AA39URU5_9AGAR</name>
<dbReference type="GO" id="GO:0016559">
    <property type="term" value="P:peroxisome fission"/>
    <property type="evidence" value="ECO:0007669"/>
    <property type="project" value="InterPro"/>
</dbReference>
<sequence length="323" mass="36506">MSFSKPLTISRINDLILGSFSTLPPSATLNHLVRYLGTWSGSDKLFMVLQYTLQLLVPLLNLRARLQCQAGLRKDPTSSAAVGIAKFAKIINDSRTLWRFWGLLPIFQWLISLERNPQPTRNLLTIERLQGWSMLGYYPLEHLSYLTARDIIPTTISSPLIPQQAVTLKPGPMGMWSCRFWAAYVILQFAHLREDRKLLQARQRTLRKAKGTVITESEKQEIRNRWDSYWNEMVLNLGNLPLALNWSTEQGFIKNQVWVDVLCLITAVASFRGGWRATALPSPPPPAPTSSEAVVPPKEANADIPTVAYDISCEKCAYQILAQ</sequence>
<dbReference type="PANTHER" id="PTHR12652">
    <property type="entry name" value="PEROXISOMAL BIOGENESIS FACTOR 11"/>
    <property type="match status" value="1"/>
</dbReference>
<comment type="caution">
    <text evidence="5">The sequence shown here is derived from an EMBL/GenBank/DDBJ whole genome shotgun (WGS) entry which is preliminary data.</text>
</comment>
<dbReference type="Proteomes" id="UP001175228">
    <property type="component" value="Unassembled WGS sequence"/>
</dbReference>
<accession>A0AA39URU5</accession>
<evidence type="ECO:0000256" key="3">
    <source>
        <dbReference type="ARBA" id="ARBA00023140"/>
    </source>
</evidence>
<dbReference type="PANTHER" id="PTHR12652:SF25">
    <property type="entry name" value="MICROBODY (PEROXISOME) PROLIFERATION PROTEIN PEROXIN 11C (EUROFUNG)"/>
    <property type="match status" value="1"/>
</dbReference>
<keyword evidence="1" id="KW-0962">Peroxisome biogenesis</keyword>
<comment type="subcellular location">
    <subcellularLocation>
        <location evidence="4">Peroxisome membrane</location>
    </subcellularLocation>
</comment>
<keyword evidence="2" id="KW-0472">Membrane</keyword>
<reference evidence="5" key="1">
    <citation type="submission" date="2023-06" db="EMBL/GenBank/DDBJ databases">
        <authorList>
            <consortium name="Lawrence Berkeley National Laboratory"/>
            <person name="Ahrendt S."/>
            <person name="Sahu N."/>
            <person name="Indic B."/>
            <person name="Wong-Bajracharya J."/>
            <person name="Merenyi Z."/>
            <person name="Ke H.-M."/>
            <person name="Monk M."/>
            <person name="Kocsube S."/>
            <person name="Drula E."/>
            <person name="Lipzen A."/>
            <person name="Balint B."/>
            <person name="Henrissat B."/>
            <person name="Andreopoulos B."/>
            <person name="Martin F.M."/>
            <person name="Harder C.B."/>
            <person name="Rigling D."/>
            <person name="Ford K.L."/>
            <person name="Foster G.D."/>
            <person name="Pangilinan J."/>
            <person name="Papanicolaou A."/>
            <person name="Barry K."/>
            <person name="LaButti K."/>
            <person name="Viragh M."/>
            <person name="Koriabine M."/>
            <person name="Yan M."/>
            <person name="Riley R."/>
            <person name="Champramary S."/>
            <person name="Plett K.L."/>
            <person name="Tsai I.J."/>
            <person name="Slot J."/>
            <person name="Sipos G."/>
            <person name="Plett J."/>
            <person name="Nagy L.G."/>
            <person name="Grigoriev I.V."/>
        </authorList>
    </citation>
    <scope>NUCLEOTIDE SEQUENCE</scope>
    <source>
        <strain evidence="5">HWK02</strain>
    </source>
</reference>